<feature type="signal peptide" evidence="7">
    <location>
        <begin position="1"/>
        <end position="18"/>
    </location>
</feature>
<dbReference type="Pfam" id="PF02608">
    <property type="entry name" value="Bmp"/>
    <property type="match status" value="1"/>
</dbReference>
<keyword evidence="5" id="KW-0472">Membrane</keyword>
<dbReference type="AlphaFoldDB" id="F7YUZ3"/>
<evidence type="ECO:0000256" key="6">
    <source>
        <dbReference type="ARBA" id="ARBA00023288"/>
    </source>
</evidence>
<dbReference type="KEGG" id="tta:Theth_0175"/>
<proteinExistence type="inferred from homology"/>
<evidence type="ECO:0000256" key="5">
    <source>
        <dbReference type="ARBA" id="ARBA00023136"/>
    </source>
</evidence>
<dbReference type="SUPFAM" id="SSF53822">
    <property type="entry name" value="Periplasmic binding protein-like I"/>
    <property type="match status" value="1"/>
</dbReference>
<dbReference type="HOGENOM" id="CLU_038813_0_1_0"/>
<dbReference type="Proteomes" id="UP000006804">
    <property type="component" value="Chromosome"/>
</dbReference>
<dbReference type="RefSeq" id="WP_013931500.1">
    <property type="nucleotide sequence ID" value="NC_015707.1"/>
</dbReference>
<gene>
    <name evidence="9" type="ORF">Theth_0175</name>
</gene>
<dbReference type="OrthoDB" id="9769871at2"/>
<dbReference type="EMBL" id="CP002351">
    <property type="protein sequence ID" value="AEH50277.1"/>
    <property type="molecule type" value="Genomic_DNA"/>
</dbReference>
<comment type="subcellular location">
    <subcellularLocation>
        <location evidence="1">Cell membrane</location>
        <topology evidence="1">Lipid-anchor</topology>
    </subcellularLocation>
</comment>
<dbReference type="InterPro" id="IPR050957">
    <property type="entry name" value="BMP_lipoprotein"/>
</dbReference>
<feature type="chain" id="PRO_5003366191" evidence="7">
    <location>
        <begin position="19"/>
        <end position="326"/>
    </location>
</feature>
<dbReference type="eggNOG" id="COG1744">
    <property type="taxonomic scope" value="Bacteria"/>
</dbReference>
<sequence length="326" mass="35414" precursor="true">MKKLTVFAVLLFAISTFAFRAALLITGEVAGNAIYELAVEGAKKASQEFGFELQVVEGGYNMARWEPTLLSLAATGKYDVIVTFTEGMPKSVEKAAKLYPKQKFVLVDGVAPTLPNVFSLAFKDEEMTFLAGYFAGLVTKSDMPGANPDLKVGLIAGDIYPAMVNKMKPAYERAAKMVDERIEVVFSVVGSWADPAKGAELARAQFSQGVDVILLICGGSGMGAIQTAKQMGKYVIGVDANYISVAPGTILACALKKIDRAVYDVLKRAYLNSLPYGTVEIWGVKEGAISFTFDDENYKKFVPEYIQKEMIRVYQDLVEGKISALP</sequence>
<evidence type="ECO:0000259" key="8">
    <source>
        <dbReference type="Pfam" id="PF02608"/>
    </source>
</evidence>
<dbReference type="GO" id="GO:0005886">
    <property type="term" value="C:plasma membrane"/>
    <property type="evidence" value="ECO:0007669"/>
    <property type="project" value="UniProtKB-SubCell"/>
</dbReference>
<dbReference type="InterPro" id="IPR028082">
    <property type="entry name" value="Peripla_BP_I"/>
</dbReference>
<keyword evidence="10" id="KW-1185">Reference proteome</keyword>
<evidence type="ECO:0000256" key="7">
    <source>
        <dbReference type="SAM" id="SignalP"/>
    </source>
</evidence>
<keyword evidence="3" id="KW-1003">Cell membrane</keyword>
<organism evidence="9 10">
    <name type="scientific">Pseudothermotoga thermarum DSM 5069</name>
    <dbReference type="NCBI Taxonomy" id="688269"/>
    <lineage>
        <taxon>Bacteria</taxon>
        <taxon>Thermotogati</taxon>
        <taxon>Thermotogota</taxon>
        <taxon>Thermotogae</taxon>
        <taxon>Thermotogales</taxon>
        <taxon>Thermotogaceae</taxon>
        <taxon>Pseudothermotoga</taxon>
    </lineage>
</organism>
<reference evidence="9 10" key="1">
    <citation type="submission" date="2010-11" db="EMBL/GenBank/DDBJ databases">
        <title>The complete genome of Thermotoga thermarum DSM 5069.</title>
        <authorList>
            <consortium name="US DOE Joint Genome Institute (JGI-PGF)"/>
            <person name="Lucas S."/>
            <person name="Copeland A."/>
            <person name="Lapidus A."/>
            <person name="Bruce D."/>
            <person name="Goodwin L."/>
            <person name="Pitluck S."/>
            <person name="Kyrpides N."/>
            <person name="Mavromatis K."/>
            <person name="Ivanova N."/>
            <person name="Zeytun A."/>
            <person name="Brettin T."/>
            <person name="Detter J.C."/>
            <person name="Tapia R."/>
            <person name="Han C."/>
            <person name="Land M."/>
            <person name="Hauser L."/>
            <person name="Markowitz V."/>
            <person name="Cheng J.-F."/>
            <person name="Hugenholtz P."/>
            <person name="Woyke T."/>
            <person name="Wu D."/>
            <person name="Spring S."/>
            <person name="Schroeder M."/>
            <person name="Brambilla E."/>
            <person name="Klenk H.-P."/>
            <person name="Eisen J.A."/>
        </authorList>
    </citation>
    <scope>NUCLEOTIDE SEQUENCE [LARGE SCALE GENOMIC DNA]</scope>
    <source>
        <strain evidence="9 10">DSM 5069</strain>
    </source>
</reference>
<name>F7YUZ3_9THEM</name>
<evidence type="ECO:0000256" key="3">
    <source>
        <dbReference type="ARBA" id="ARBA00022475"/>
    </source>
</evidence>
<evidence type="ECO:0000256" key="2">
    <source>
        <dbReference type="ARBA" id="ARBA00008610"/>
    </source>
</evidence>
<evidence type="ECO:0000256" key="1">
    <source>
        <dbReference type="ARBA" id="ARBA00004193"/>
    </source>
</evidence>
<evidence type="ECO:0000256" key="4">
    <source>
        <dbReference type="ARBA" id="ARBA00022729"/>
    </source>
</evidence>
<accession>F7YUZ3</accession>
<keyword evidence="4 7" id="KW-0732">Signal</keyword>
<evidence type="ECO:0000313" key="9">
    <source>
        <dbReference type="EMBL" id="AEH50277.1"/>
    </source>
</evidence>
<dbReference type="PATRIC" id="fig|688269.3.peg.180"/>
<protein>
    <submittedName>
        <fullName evidence="9">Nucleoside-binding protein</fullName>
    </submittedName>
</protein>
<dbReference type="PANTHER" id="PTHR34296">
    <property type="entry name" value="TRANSCRIPTIONAL ACTIVATOR PROTEIN MED"/>
    <property type="match status" value="1"/>
</dbReference>
<keyword evidence="6" id="KW-0449">Lipoprotein</keyword>
<evidence type="ECO:0000313" key="10">
    <source>
        <dbReference type="Proteomes" id="UP000006804"/>
    </source>
</evidence>
<dbReference type="STRING" id="688269.Theth_0175"/>
<dbReference type="InterPro" id="IPR003760">
    <property type="entry name" value="PnrA-like"/>
</dbReference>
<feature type="domain" description="ABC transporter substrate-binding protein PnrA-like" evidence="8">
    <location>
        <begin position="20"/>
        <end position="309"/>
    </location>
</feature>
<dbReference type="Gene3D" id="3.40.50.2300">
    <property type="match status" value="2"/>
</dbReference>
<comment type="similarity">
    <text evidence="2">Belongs to the BMP lipoprotein family.</text>
</comment>
<dbReference type="PANTHER" id="PTHR34296:SF2">
    <property type="entry name" value="ABC TRANSPORTER GUANOSINE-BINDING PROTEIN NUPN"/>
    <property type="match status" value="1"/>
</dbReference>